<protein>
    <submittedName>
        <fullName evidence="6">Uncharacterized protein</fullName>
    </submittedName>
</protein>
<evidence type="ECO:0000313" key="6">
    <source>
        <dbReference type="EMBL" id="KAK8379113.1"/>
    </source>
</evidence>
<dbReference type="InterPro" id="IPR014719">
    <property type="entry name" value="Ribosomal_bL12_C/ClpS-like"/>
</dbReference>
<dbReference type="Proteomes" id="UP001487740">
    <property type="component" value="Unassembled WGS sequence"/>
</dbReference>
<evidence type="ECO:0000256" key="3">
    <source>
        <dbReference type="ARBA" id="ARBA00023274"/>
    </source>
</evidence>
<organism evidence="6 7">
    <name type="scientific">Scylla paramamosain</name>
    <name type="common">Mud crab</name>
    <dbReference type="NCBI Taxonomy" id="85552"/>
    <lineage>
        <taxon>Eukaryota</taxon>
        <taxon>Metazoa</taxon>
        <taxon>Ecdysozoa</taxon>
        <taxon>Arthropoda</taxon>
        <taxon>Crustacea</taxon>
        <taxon>Multicrustacea</taxon>
        <taxon>Malacostraca</taxon>
        <taxon>Eumalacostraca</taxon>
        <taxon>Eucarida</taxon>
        <taxon>Decapoda</taxon>
        <taxon>Pleocyemata</taxon>
        <taxon>Brachyura</taxon>
        <taxon>Eubrachyura</taxon>
        <taxon>Portunoidea</taxon>
        <taxon>Portunidae</taxon>
        <taxon>Portuninae</taxon>
        <taxon>Scylla</taxon>
    </lineage>
</organism>
<dbReference type="Gene3D" id="3.30.1390.10">
    <property type="match status" value="1"/>
</dbReference>
<evidence type="ECO:0000259" key="4">
    <source>
        <dbReference type="Pfam" id="PF00542"/>
    </source>
</evidence>
<dbReference type="PANTHER" id="PTHR45987:SF4">
    <property type="entry name" value="LARGE RIBOSOMAL SUBUNIT PROTEIN BL12M"/>
    <property type="match status" value="1"/>
</dbReference>
<sequence>MQALRSVSAAGPGVLTCCLRQTAWRGASAGQQLRWRSAEALSVPVAEGMPKVYPEKIQNIVSDISKLTLIEVADLNELLRKTLNIPDAPVMAFGAPMGAPAAAKEEEDDEEMAAPAKVQTSFTLKMNKFDETKKVALIKEVKAKLEGFNLVQAKKFVESCPCVVKSDIPKDEAEALLEAFKAVGAECVIE</sequence>
<evidence type="ECO:0000256" key="2">
    <source>
        <dbReference type="ARBA" id="ARBA00022980"/>
    </source>
</evidence>
<dbReference type="Pfam" id="PF16320">
    <property type="entry name" value="Ribosomal_L12_N"/>
    <property type="match status" value="1"/>
</dbReference>
<reference evidence="6 7" key="1">
    <citation type="submission" date="2023-03" db="EMBL/GenBank/DDBJ databases">
        <title>High-quality genome of Scylla paramamosain provides insights in environmental adaptation.</title>
        <authorList>
            <person name="Zhang L."/>
        </authorList>
    </citation>
    <scope>NUCLEOTIDE SEQUENCE [LARGE SCALE GENOMIC DNA]</scope>
    <source>
        <strain evidence="6">LZ_2023a</strain>
        <tissue evidence="6">Muscle</tissue>
    </source>
</reference>
<dbReference type="InterPro" id="IPR013823">
    <property type="entry name" value="Ribosomal_bL12_C"/>
</dbReference>
<feature type="domain" description="Large ribosomal subunit protein bL12 C-terminal" evidence="4">
    <location>
        <begin position="122"/>
        <end position="189"/>
    </location>
</feature>
<dbReference type="GO" id="GO:0006412">
    <property type="term" value="P:translation"/>
    <property type="evidence" value="ECO:0007669"/>
    <property type="project" value="InterPro"/>
</dbReference>
<dbReference type="EMBL" id="JARAKH010000043">
    <property type="protein sequence ID" value="KAK8379113.1"/>
    <property type="molecule type" value="Genomic_DNA"/>
</dbReference>
<dbReference type="Pfam" id="PF00542">
    <property type="entry name" value="Ribosomal_L12"/>
    <property type="match status" value="1"/>
</dbReference>
<comment type="similarity">
    <text evidence="1">Belongs to the bacterial ribosomal protein bL12 family.</text>
</comment>
<proteinExistence type="inferred from homology"/>
<dbReference type="InterPro" id="IPR008932">
    <property type="entry name" value="Ribosomal_bL12_oligo"/>
</dbReference>
<dbReference type="SUPFAM" id="SSF48300">
    <property type="entry name" value="Ribosomal protein L7/12, oligomerisation (N-terminal) domain"/>
    <property type="match status" value="1"/>
</dbReference>
<evidence type="ECO:0000259" key="5">
    <source>
        <dbReference type="Pfam" id="PF16320"/>
    </source>
</evidence>
<name>A0AAW0SVM1_SCYPA</name>
<gene>
    <name evidence="6" type="ORF">O3P69_019145</name>
</gene>
<dbReference type="GO" id="GO:0003729">
    <property type="term" value="F:mRNA binding"/>
    <property type="evidence" value="ECO:0007669"/>
    <property type="project" value="TreeGrafter"/>
</dbReference>
<keyword evidence="3" id="KW-0687">Ribonucleoprotein</keyword>
<evidence type="ECO:0000313" key="7">
    <source>
        <dbReference type="Proteomes" id="UP001487740"/>
    </source>
</evidence>
<evidence type="ECO:0000256" key="1">
    <source>
        <dbReference type="ARBA" id="ARBA00007197"/>
    </source>
</evidence>
<comment type="caution">
    <text evidence="6">The sequence shown here is derived from an EMBL/GenBank/DDBJ whole genome shotgun (WGS) entry which is preliminary data.</text>
</comment>
<dbReference type="GO" id="GO:0005762">
    <property type="term" value="C:mitochondrial large ribosomal subunit"/>
    <property type="evidence" value="ECO:0007669"/>
    <property type="project" value="TreeGrafter"/>
</dbReference>
<keyword evidence="2" id="KW-0689">Ribosomal protein</keyword>
<dbReference type="Gene3D" id="1.20.5.710">
    <property type="entry name" value="Single helix bin"/>
    <property type="match status" value="1"/>
</dbReference>
<accession>A0AAW0SVM1</accession>
<keyword evidence="7" id="KW-1185">Reference proteome</keyword>
<dbReference type="InterPro" id="IPR036235">
    <property type="entry name" value="Ribosomal_bL12_oligo_N_sf"/>
</dbReference>
<dbReference type="GO" id="GO:0003735">
    <property type="term" value="F:structural constituent of ribosome"/>
    <property type="evidence" value="ECO:0007669"/>
    <property type="project" value="InterPro"/>
</dbReference>
<dbReference type="AlphaFoldDB" id="A0AAW0SVM1"/>
<dbReference type="PANTHER" id="PTHR45987">
    <property type="entry name" value="39S RIBOSOMAL PROTEIN L12"/>
    <property type="match status" value="1"/>
</dbReference>
<dbReference type="SUPFAM" id="SSF54736">
    <property type="entry name" value="ClpS-like"/>
    <property type="match status" value="1"/>
</dbReference>
<feature type="domain" description="Large ribosomal subunit protein bL12 oligomerization" evidence="5">
    <location>
        <begin position="56"/>
        <end position="102"/>
    </location>
</feature>
<dbReference type="InterPro" id="IPR000206">
    <property type="entry name" value="Ribosomal_bL12"/>
</dbReference>